<reference evidence="4" key="2">
    <citation type="submission" date="2020-09" db="EMBL/GenBank/DDBJ databases">
        <authorList>
            <person name="Sun Q."/>
            <person name="Zhou Y."/>
        </authorList>
    </citation>
    <scope>NUCLEOTIDE SEQUENCE</scope>
    <source>
        <strain evidence="4">CGMCC 1.12506</strain>
    </source>
</reference>
<keyword evidence="3" id="KW-0732">Signal</keyword>
<feature type="signal peptide" evidence="3">
    <location>
        <begin position="1"/>
        <end position="21"/>
    </location>
</feature>
<feature type="coiled-coil region" evidence="1">
    <location>
        <begin position="467"/>
        <end position="507"/>
    </location>
</feature>
<protein>
    <recommendedName>
        <fullName evidence="6">Tetratricopeptide repeat-containing protein</fullName>
    </recommendedName>
</protein>
<evidence type="ECO:0000256" key="2">
    <source>
        <dbReference type="SAM" id="MobiDB-lite"/>
    </source>
</evidence>
<evidence type="ECO:0000256" key="1">
    <source>
        <dbReference type="SAM" id="Coils"/>
    </source>
</evidence>
<feature type="region of interest" description="Disordered" evidence="2">
    <location>
        <begin position="299"/>
        <end position="343"/>
    </location>
</feature>
<dbReference type="InterPro" id="IPR011990">
    <property type="entry name" value="TPR-like_helical_dom_sf"/>
</dbReference>
<accession>A0A916XVV8</accession>
<dbReference type="Proteomes" id="UP000625735">
    <property type="component" value="Unassembled WGS sequence"/>
</dbReference>
<organism evidence="4 5">
    <name type="scientific">Flavobacterium orientale</name>
    <dbReference type="NCBI Taxonomy" id="1756020"/>
    <lineage>
        <taxon>Bacteria</taxon>
        <taxon>Pseudomonadati</taxon>
        <taxon>Bacteroidota</taxon>
        <taxon>Flavobacteriia</taxon>
        <taxon>Flavobacteriales</taxon>
        <taxon>Flavobacteriaceae</taxon>
        <taxon>Flavobacterium</taxon>
    </lineage>
</organism>
<feature type="region of interest" description="Disordered" evidence="2">
    <location>
        <begin position="236"/>
        <end position="262"/>
    </location>
</feature>
<proteinExistence type="predicted"/>
<evidence type="ECO:0008006" key="6">
    <source>
        <dbReference type="Google" id="ProtNLM"/>
    </source>
</evidence>
<dbReference type="RefSeq" id="WP_188360674.1">
    <property type="nucleotide sequence ID" value="NZ_BMFG01000001.1"/>
</dbReference>
<dbReference type="EMBL" id="BMFG01000001">
    <property type="protein sequence ID" value="GGD14896.1"/>
    <property type="molecule type" value="Genomic_DNA"/>
</dbReference>
<keyword evidence="1" id="KW-0175">Coiled coil</keyword>
<sequence length="657" mass="74345">MKKIILAIVIMMITNSVQSQALEGSQVLDYSLPTSQNGIAQVRVNFDWKLSVFQGSIVLSYDSECNGSNNLNYRGKTYTGYSSSDNLSYEYLQEKIRDIKCTDPTVSIKITGPGVNKRVQVQVHEGKSSGSGFGSINSLILGNASSNGVKDFDVIVEHVVSVLYLNTQPAYAEIEKILSEKEKKEKLDNIKKLVSEKINNEDPTGAMADLRSAKNLFPNDPWINEKIKEVEQIQKKQKEDLVKKNNKAEADKLKSQANTQIKQKNYAGARDLLKKAEKLNPEDDEIPEIFESLEALGSTVNTKENSKSSSASSSNDDFWNDKPSNNTSSSRSKTKEQLDAEAYQDAMQKQQAYTDNFMNSIKEQKEKEERSWVAREQSFYAAERLRNAKNNLSQGSTLSKDHSSIESLEREFQQKMNAVNNLVSEQVAAKNQKWQTDVQNAYRNSNETDKAFGELVSTFGTLINSASAKSEERYRKEKLEKERAELKKKLEAEMAEEKAKLMREFRVNLINQFPEGGVPLSKDKIPVNELYFFAYIYDPAKINNMSPDIFITNTFPIAQYNDGTWPFKNAITSELQKTASVSNGKLVLVGYYGSEETAEEYRKSLIDLSIKSGFVQKDLVYKGKKATSVQKNTDFWETGTKKDEKKDIKKKDDFWNN</sequence>
<reference evidence="4" key="1">
    <citation type="journal article" date="2014" name="Int. J. Syst. Evol. Microbiol.">
        <title>Complete genome sequence of Corynebacterium casei LMG S-19264T (=DSM 44701T), isolated from a smear-ripened cheese.</title>
        <authorList>
            <consortium name="US DOE Joint Genome Institute (JGI-PGF)"/>
            <person name="Walter F."/>
            <person name="Albersmeier A."/>
            <person name="Kalinowski J."/>
            <person name="Ruckert C."/>
        </authorList>
    </citation>
    <scope>NUCLEOTIDE SEQUENCE</scope>
    <source>
        <strain evidence="4">CGMCC 1.12506</strain>
    </source>
</reference>
<keyword evidence="5" id="KW-1185">Reference proteome</keyword>
<comment type="caution">
    <text evidence="4">The sequence shown here is derived from an EMBL/GenBank/DDBJ whole genome shotgun (WGS) entry which is preliminary data.</text>
</comment>
<evidence type="ECO:0000313" key="5">
    <source>
        <dbReference type="Proteomes" id="UP000625735"/>
    </source>
</evidence>
<evidence type="ECO:0000313" key="4">
    <source>
        <dbReference type="EMBL" id="GGD14896.1"/>
    </source>
</evidence>
<dbReference type="AlphaFoldDB" id="A0A916XVV8"/>
<feature type="chain" id="PRO_5036802891" description="Tetratricopeptide repeat-containing protein" evidence="3">
    <location>
        <begin position="22"/>
        <end position="657"/>
    </location>
</feature>
<gene>
    <name evidence="4" type="ORF">GCM10011343_02400</name>
</gene>
<feature type="compositionally biased region" description="Basic and acidic residues" evidence="2">
    <location>
        <begin position="236"/>
        <end position="254"/>
    </location>
</feature>
<dbReference type="Gene3D" id="1.25.40.10">
    <property type="entry name" value="Tetratricopeptide repeat domain"/>
    <property type="match status" value="1"/>
</dbReference>
<name>A0A916XVV8_9FLAO</name>
<evidence type="ECO:0000256" key="3">
    <source>
        <dbReference type="SAM" id="SignalP"/>
    </source>
</evidence>